<sequence>MEPINLDPRYSTKEIPGKCIKCLAEQELNNCLMELLRGEGE</sequence>
<reference evidence="1" key="1">
    <citation type="journal article" date="2014" name="Front. Microbiol.">
        <title>High frequency of phylogenetically diverse reductive dehalogenase-homologous genes in deep subseafloor sedimentary metagenomes.</title>
        <authorList>
            <person name="Kawai M."/>
            <person name="Futagami T."/>
            <person name="Toyoda A."/>
            <person name="Takaki Y."/>
            <person name="Nishi S."/>
            <person name="Hori S."/>
            <person name="Arai W."/>
            <person name="Tsubouchi T."/>
            <person name="Morono Y."/>
            <person name="Uchiyama I."/>
            <person name="Ito T."/>
            <person name="Fujiyama A."/>
            <person name="Inagaki F."/>
            <person name="Takami H."/>
        </authorList>
    </citation>
    <scope>NUCLEOTIDE SEQUENCE</scope>
    <source>
        <strain evidence="1">Expedition CK06-06</strain>
    </source>
</reference>
<protein>
    <submittedName>
        <fullName evidence="1">Uncharacterized protein</fullName>
    </submittedName>
</protein>
<organism evidence="1">
    <name type="scientific">marine sediment metagenome</name>
    <dbReference type="NCBI Taxonomy" id="412755"/>
    <lineage>
        <taxon>unclassified sequences</taxon>
        <taxon>metagenomes</taxon>
        <taxon>ecological metagenomes</taxon>
    </lineage>
</organism>
<dbReference type="EMBL" id="BARS01046107">
    <property type="protein sequence ID" value="GAG39878.1"/>
    <property type="molecule type" value="Genomic_DNA"/>
</dbReference>
<comment type="caution">
    <text evidence="1">The sequence shown here is derived from an EMBL/GenBank/DDBJ whole genome shotgun (WGS) entry which is preliminary data.</text>
</comment>
<proteinExistence type="predicted"/>
<accession>X0XT98</accession>
<dbReference type="AlphaFoldDB" id="X0XT98"/>
<name>X0XT98_9ZZZZ</name>
<feature type="non-terminal residue" evidence="1">
    <location>
        <position position="41"/>
    </location>
</feature>
<gene>
    <name evidence="1" type="ORF">S01H1_69440</name>
</gene>
<evidence type="ECO:0000313" key="1">
    <source>
        <dbReference type="EMBL" id="GAG39878.1"/>
    </source>
</evidence>